<dbReference type="AlphaFoldDB" id="A0A1E1JR86"/>
<evidence type="ECO:0000256" key="2">
    <source>
        <dbReference type="SAM" id="Phobius"/>
    </source>
</evidence>
<feature type="transmembrane region" description="Helical" evidence="2">
    <location>
        <begin position="111"/>
        <end position="130"/>
    </location>
</feature>
<feature type="compositionally biased region" description="Low complexity" evidence="1">
    <location>
        <begin position="35"/>
        <end position="48"/>
    </location>
</feature>
<accession>A0A1E1JR86</accession>
<evidence type="ECO:0000256" key="3">
    <source>
        <dbReference type="SAM" id="SignalP"/>
    </source>
</evidence>
<comment type="caution">
    <text evidence="4">The sequence shown here is derived from an EMBL/GenBank/DDBJ whole genome shotgun (WGS) entry which is preliminary data.</text>
</comment>
<dbReference type="InParanoid" id="A0A1E1JR86"/>
<keyword evidence="2" id="KW-0812">Transmembrane</keyword>
<feature type="signal peptide" evidence="3">
    <location>
        <begin position="1"/>
        <end position="21"/>
    </location>
</feature>
<feature type="chain" id="PRO_5009445180" evidence="3">
    <location>
        <begin position="22"/>
        <end position="181"/>
    </location>
</feature>
<dbReference type="EMBL" id="FJUW01000001">
    <property type="protein sequence ID" value="CZS88162.1"/>
    <property type="molecule type" value="Genomic_DNA"/>
</dbReference>
<gene>
    <name evidence="4" type="ORF">RCO7_14090</name>
</gene>
<evidence type="ECO:0000313" key="4">
    <source>
        <dbReference type="EMBL" id="CZS88162.1"/>
    </source>
</evidence>
<sequence>MKISIPSPILLLLVPLHQTHALFITSSLPTKTLSPGSSSHISSTSCLPSRPPSSIPTISTPTTQIAEATITAKPAFKPGDEVALLSLHQKWHITTYWSCATFGKDRVFCGWSVLIPFLFLLFAFLVLLAISPREAFGIKHEPVRPGGDEIAAANPGLDLGIQTKVAALAAGILAVIFAALL</sequence>
<evidence type="ECO:0000313" key="5">
    <source>
        <dbReference type="Proteomes" id="UP000178129"/>
    </source>
</evidence>
<keyword evidence="2" id="KW-0472">Membrane</keyword>
<proteinExistence type="predicted"/>
<keyword evidence="2" id="KW-1133">Transmembrane helix</keyword>
<keyword evidence="5" id="KW-1185">Reference proteome</keyword>
<feature type="region of interest" description="Disordered" evidence="1">
    <location>
        <begin position="35"/>
        <end position="55"/>
    </location>
</feature>
<reference evidence="5" key="1">
    <citation type="submission" date="2016-03" db="EMBL/GenBank/DDBJ databases">
        <authorList>
            <person name="Ploux O."/>
        </authorList>
    </citation>
    <scope>NUCLEOTIDE SEQUENCE [LARGE SCALE GENOMIC DNA]</scope>
    <source>
        <strain evidence="5">UK7</strain>
    </source>
</reference>
<dbReference type="Proteomes" id="UP000178129">
    <property type="component" value="Unassembled WGS sequence"/>
</dbReference>
<organism evidence="4 5">
    <name type="scientific">Rhynchosporium graminicola</name>
    <dbReference type="NCBI Taxonomy" id="2792576"/>
    <lineage>
        <taxon>Eukaryota</taxon>
        <taxon>Fungi</taxon>
        <taxon>Dikarya</taxon>
        <taxon>Ascomycota</taxon>
        <taxon>Pezizomycotina</taxon>
        <taxon>Leotiomycetes</taxon>
        <taxon>Helotiales</taxon>
        <taxon>Ploettnerulaceae</taxon>
        <taxon>Rhynchosporium</taxon>
    </lineage>
</organism>
<keyword evidence="3" id="KW-0732">Signal</keyword>
<name>A0A1E1JR86_9HELO</name>
<evidence type="ECO:0000256" key="1">
    <source>
        <dbReference type="SAM" id="MobiDB-lite"/>
    </source>
</evidence>
<protein>
    <submittedName>
        <fullName evidence="4">Uncharacterized protein</fullName>
    </submittedName>
</protein>